<dbReference type="GO" id="GO:0016020">
    <property type="term" value="C:membrane"/>
    <property type="evidence" value="ECO:0007669"/>
    <property type="project" value="UniProtKB-SubCell"/>
</dbReference>
<name>A0A3P9KFX0_ORYLA</name>
<evidence type="ECO:0000256" key="7">
    <source>
        <dbReference type="SAM" id="Phobius"/>
    </source>
</evidence>
<comment type="similarity">
    <text evidence="2">Belongs to the EBP family.</text>
</comment>
<evidence type="ECO:0000256" key="6">
    <source>
        <dbReference type="PROSITE-ProRule" id="PRU01087"/>
    </source>
</evidence>
<dbReference type="Ensembl" id="ENSORLT00020003286.1">
    <property type="protein sequence ID" value="ENSORLP00020007209.1"/>
    <property type="gene ID" value="ENSORLG00020008081.1"/>
</dbReference>
<dbReference type="AlphaFoldDB" id="A0A3P9KFX0"/>
<keyword evidence="3 6" id="KW-0812">Transmembrane</keyword>
<feature type="transmembrane region" description="Helical" evidence="7">
    <location>
        <begin position="210"/>
        <end position="232"/>
    </location>
</feature>
<dbReference type="PROSITE" id="PS51751">
    <property type="entry name" value="EXPERA"/>
    <property type="match status" value="1"/>
</dbReference>
<evidence type="ECO:0000313" key="9">
    <source>
        <dbReference type="Ensembl" id="ENSORLP00020007209.1"/>
    </source>
</evidence>
<feature type="transmembrane region" description="Helical" evidence="7">
    <location>
        <begin position="56"/>
        <end position="78"/>
    </location>
</feature>
<dbReference type="Pfam" id="PF05241">
    <property type="entry name" value="EBP"/>
    <property type="match status" value="1"/>
</dbReference>
<reference evidence="9" key="3">
    <citation type="submission" date="2025-08" db="UniProtKB">
        <authorList>
            <consortium name="Ensembl"/>
        </authorList>
    </citation>
    <scope>IDENTIFICATION</scope>
    <source>
        <strain evidence="9">HNI</strain>
    </source>
</reference>
<dbReference type="Proteomes" id="UP000265180">
    <property type="component" value="Chromosome 2"/>
</dbReference>
<reference evidence="9" key="4">
    <citation type="submission" date="2025-09" db="UniProtKB">
        <authorList>
            <consortium name="Ensembl"/>
        </authorList>
    </citation>
    <scope>IDENTIFICATION</scope>
    <source>
        <strain evidence="9">HNI</strain>
    </source>
</reference>
<proteinExistence type="inferred from homology"/>
<sequence>MDPSCHTPTAPPLHIPVEFLPRWSSVSEVTKIQTRTSAETRFCSEMDSAELPGLSAVSLLSLSACVLQVFCAALLTYWYGGMTSGEDRWILLWLFYDVIVHLTLEGPFVYMSLVGTVETSEGPLAELWKEYGKADSRWLVSDPTIVSIEILTVVLDSILALLLIHAIMKEKYYRHFLQIALSVCELYGGWMTFCPDWLLGSPHLNTSRWIYLWVYLVFFNGLWVLVPVLLLVQSWSCLKSLELRGRSFLLARTIRGTPSSFLSLRTIFSAFLASAMRAVSLLSTTKTRALQLSR</sequence>
<keyword evidence="5 6" id="KW-0472">Membrane</keyword>
<dbReference type="GO" id="GO:0016125">
    <property type="term" value="P:sterol metabolic process"/>
    <property type="evidence" value="ECO:0007669"/>
    <property type="project" value="InterPro"/>
</dbReference>
<organism evidence="9 10">
    <name type="scientific">Oryzias latipes</name>
    <name type="common">Japanese rice fish</name>
    <name type="synonym">Japanese killifish</name>
    <dbReference type="NCBI Taxonomy" id="8090"/>
    <lineage>
        <taxon>Eukaryota</taxon>
        <taxon>Metazoa</taxon>
        <taxon>Chordata</taxon>
        <taxon>Craniata</taxon>
        <taxon>Vertebrata</taxon>
        <taxon>Euteleostomi</taxon>
        <taxon>Actinopterygii</taxon>
        <taxon>Neopterygii</taxon>
        <taxon>Teleostei</taxon>
        <taxon>Neoteleostei</taxon>
        <taxon>Acanthomorphata</taxon>
        <taxon>Ovalentaria</taxon>
        <taxon>Atherinomorphae</taxon>
        <taxon>Beloniformes</taxon>
        <taxon>Adrianichthyidae</taxon>
        <taxon>Oryziinae</taxon>
        <taxon>Oryzias</taxon>
    </lineage>
</organism>
<reference key="1">
    <citation type="journal article" date="2007" name="Nature">
        <title>The medaka draft genome and insights into vertebrate genome evolution.</title>
        <authorList>
            <person name="Kasahara M."/>
            <person name="Naruse K."/>
            <person name="Sasaki S."/>
            <person name="Nakatani Y."/>
            <person name="Qu W."/>
            <person name="Ahsan B."/>
            <person name="Yamada T."/>
            <person name="Nagayasu Y."/>
            <person name="Doi K."/>
            <person name="Kasai Y."/>
            <person name="Jindo T."/>
            <person name="Kobayashi D."/>
            <person name="Shimada A."/>
            <person name="Toyoda A."/>
            <person name="Kuroki Y."/>
            <person name="Fujiyama A."/>
            <person name="Sasaki T."/>
            <person name="Shimizu A."/>
            <person name="Asakawa S."/>
            <person name="Shimizu N."/>
            <person name="Hashimoto S."/>
            <person name="Yang J."/>
            <person name="Lee Y."/>
            <person name="Matsushima K."/>
            <person name="Sugano S."/>
            <person name="Sakaizumi M."/>
            <person name="Narita T."/>
            <person name="Ohishi K."/>
            <person name="Haga S."/>
            <person name="Ohta F."/>
            <person name="Nomoto H."/>
            <person name="Nogata K."/>
            <person name="Morishita T."/>
            <person name="Endo T."/>
            <person name="Shin-I T."/>
            <person name="Takeda H."/>
            <person name="Morishita S."/>
            <person name="Kohara Y."/>
        </authorList>
    </citation>
    <scope>NUCLEOTIDE SEQUENCE [LARGE SCALE GENOMIC DNA]</scope>
    <source>
        <strain>Hd-rR</strain>
    </source>
</reference>
<accession>A0A3P9KFX0</accession>
<reference evidence="9 10" key="2">
    <citation type="submission" date="2017-04" db="EMBL/GenBank/DDBJ databases">
        <title>CpG methylation of centromeres and impact of large insertions on vertebrate speciation.</title>
        <authorList>
            <person name="Ichikawa K."/>
            <person name="Yoshimura J."/>
            <person name="Morishita S."/>
        </authorList>
    </citation>
    <scope>NUCLEOTIDE SEQUENCE</scope>
    <source>
        <strain evidence="9 10">HNI</strain>
    </source>
</reference>
<protein>
    <submittedName>
        <fullName evidence="9">EBP like</fullName>
    </submittedName>
</protein>
<evidence type="ECO:0000256" key="1">
    <source>
        <dbReference type="ARBA" id="ARBA00004141"/>
    </source>
</evidence>
<feature type="transmembrane region" description="Helical" evidence="7">
    <location>
        <begin position="90"/>
        <end position="110"/>
    </location>
</feature>
<feature type="transmembrane region" description="Helical" evidence="7">
    <location>
        <begin position="176"/>
        <end position="198"/>
    </location>
</feature>
<dbReference type="PANTHER" id="PTHR14207">
    <property type="entry name" value="STEROL ISOMERASE"/>
    <property type="match status" value="1"/>
</dbReference>
<feature type="transmembrane region" description="Helical" evidence="7">
    <location>
        <begin position="145"/>
        <end position="164"/>
    </location>
</feature>
<keyword evidence="4 6" id="KW-1133">Transmembrane helix</keyword>
<dbReference type="PANTHER" id="PTHR14207:SF1">
    <property type="entry name" value="EMOPAMIL-BINDING PROTEIN-LIKE"/>
    <property type="match status" value="1"/>
</dbReference>
<evidence type="ECO:0000256" key="5">
    <source>
        <dbReference type="ARBA" id="ARBA00023136"/>
    </source>
</evidence>
<feature type="domain" description="EXPERA" evidence="8">
    <location>
        <begin position="86"/>
        <end position="231"/>
    </location>
</feature>
<evidence type="ECO:0000256" key="4">
    <source>
        <dbReference type="ARBA" id="ARBA00022989"/>
    </source>
</evidence>
<evidence type="ECO:0000313" key="10">
    <source>
        <dbReference type="Proteomes" id="UP000265180"/>
    </source>
</evidence>
<dbReference type="InterPro" id="IPR007905">
    <property type="entry name" value="EBP"/>
</dbReference>
<comment type="subcellular location">
    <subcellularLocation>
        <location evidence="1">Membrane</location>
        <topology evidence="1">Multi-pass membrane protein</topology>
    </subcellularLocation>
</comment>
<dbReference type="GO" id="GO:0047750">
    <property type="term" value="F:cholestenol delta-isomerase activity"/>
    <property type="evidence" value="ECO:0007669"/>
    <property type="project" value="InterPro"/>
</dbReference>
<evidence type="ECO:0000259" key="8">
    <source>
        <dbReference type="PROSITE" id="PS51751"/>
    </source>
</evidence>
<dbReference type="InterPro" id="IPR033118">
    <property type="entry name" value="EXPERA"/>
</dbReference>
<evidence type="ECO:0000256" key="3">
    <source>
        <dbReference type="ARBA" id="ARBA00022692"/>
    </source>
</evidence>
<evidence type="ECO:0000256" key="2">
    <source>
        <dbReference type="ARBA" id="ARBA00008337"/>
    </source>
</evidence>